<dbReference type="OrthoDB" id="9796919at2"/>
<organism evidence="7 8">
    <name type="scientific">Maribrevibacterium harenarium</name>
    <dbReference type="NCBI Taxonomy" id="2589817"/>
    <lineage>
        <taxon>Bacteria</taxon>
        <taxon>Pseudomonadati</taxon>
        <taxon>Pseudomonadota</taxon>
        <taxon>Gammaproteobacteria</taxon>
        <taxon>Oceanospirillales</taxon>
        <taxon>Oceanospirillaceae</taxon>
        <taxon>Maribrevibacterium</taxon>
    </lineage>
</organism>
<dbReference type="InterPro" id="IPR000182">
    <property type="entry name" value="GNAT_dom"/>
</dbReference>
<dbReference type="Pfam" id="PF00583">
    <property type="entry name" value="Acetyltransf_1"/>
    <property type="match status" value="1"/>
</dbReference>
<keyword evidence="2" id="KW-0963">Cytoplasm</keyword>
<comment type="similarity">
    <text evidence="1">Belongs to the acetyltransferase family. RimI subfamily.</text>
</comment>
<keyword evidence="5" id="KW-0732">Signal</keyword>
<evidence type="ECO:0000256" key="3">
    <source>
        <dbReference type="ARBA" id="ARBA00022679"/>
    </source>
</evidence>
<dbReference type="CDD" id="cd04301">
    <property type="entry name" value="NAT_SF"/>
    <property type="match status" value="1"/>
</dbReference>
<sequence>MAAIANRFFLLGVIMFTLRAALAADTESIQALNQIHNPHPWSSKLVSDALAERQNWVLLNGENVVGWLTCSKLFDQSELELILTHHDIRGQGGGAQLMAIWISWAKEQKVSECLLEVRESNFGAIHLYKKFGFESVGFRKNYYSTEDGGYEHALLMNLTLNYED</sequence>
<dbReference type="Gene3D" id="3.40.630.30">
    <property type="match status" value="1"/>
</dbReference>
<keyword evidence="8" id="KW-1185">Reference proteome</keyword>
<protein>
    <submittedName>
        <fullName evidence="7">Ribosomal-protein-alanine N-acetyltransferase</fullName>
    </submittedName>
</protein>
<dbReference type="InterPro" id="IPR006464">
    <property type="entry name" value="AcTrfase_RimI/Ard1"/>
</dbReference>
<evidence type="ECO:0000256" key="1">
    <source>
        <dbReference type="ARBA" id="ARBA00005395"/>
    </source>
</evidence>
<gene>
    <name evidence="7" type="primary">rimI</name>
    <name evidence="7" type="ORF">FJM67_11555</name>
</gene>
<keyword evidence="4" id="KW-0012">Acyltransferase</keyword>
<keyword evidence="3 7" id="KW-0808">Transferase</keyword>
<dbReference type="GO" id="GO:0008080">
    <property type="term" value="F:N-acetyltransferase activity"/>
    <property type="evidence" value="ECO:0007669"/>
    <property type="project" value="InterPro"/>
</dbReference>
<evidence type="ECO:0000256" key="4">
    <source>
        <dbReference type="ARBA" id="ARBA00023315"/>
    </source>
</evidence>
<dbReference type="PANTHER" id="PTHR43420">
    <property type="entry name" value="ACETYLTRANSFERASE"/>
    <property type="match status" value="1"/>
</dbReference>
<comment type="caution">
    <text evidence="7">The sequence shown here is derived from an EMBL/GenBank/DDBJ whole genome shotgun (WGS) entry which is preliminary data.</text>
</comment>
<proteinExistence type="inferred from homology"/>
<dbReference type="EMBL" id="VFRR01000023">
    <property type="protein sequence ID" value="TPE49624.1"/>
    <property type="molecule type" value="Genomic_DNA"/>
</dbReference>
<dbReference type="PANTHER" id="PTHR43420:SF12">
    <property type="entry name" value="N-ACETYLTRANSFERASE DOMAIN-CONTAINING PROTEIN"/>
    <property type="match status" value="1"/>
</dbReference>
<dbReference type="SUPFAM" id="SSF55729">
    <property type="entry name" value="Acyl-CoA N-acyltransferases (Nat)"/>
    <property type="match status" value="1"/>
</dbReference>
<feature type="signal peptide" evidence="5">
    <location>
        <begin position="1"/>
        <end position="23"/>
    </location>
</feature>
<feature type="domain" description="N-acetyltransferase" evidence="6">
    <location>
        <begin position="16"/>
        <end position="161"/>
    </location>
</feature>
<evidence type="ECO:0000313" key="7">
    <source>
        <dbReference type="EMBL" id="TPE49624.1"/>
    </source>
</evidence>
<name>A0A501WN45_9GAMM</name>
<evidence type="ECO:0000256" key="5">
    <source>
        <dbReference type="SAM" id="SignalP"/>
    </source>
</evidence>
<evidence type="ECO:0000256" key="2">
    <source>
        <dbReference type="ARBA" id="ARBA00022490"/>
    </source>
</evidence>
<dbReference type="AlphaFoldDB" id="A0A501WN45"/>
<dbReference type="NCBIfam" id="TIGR01575">
    <property type="entry name" value="rimI"/>
    <property type="match status" value="1"/>
</dbReference>
<evidence type="ECO:0000313" key="8">
    <source>
        <dbReference type="Proteomes" id="UP000315901"/>
    </source>
</evidence>
<dbReference type="Proteomes" id="UP000315901">
    <property type="component" value="Unassembled WGS sequence"/>
</dbReference>
<accession>A0A501WN45</accession>
<evidence type="ECO:0000259" key="6">
    <source>
        <dbReference type="PROSITE" id="PS51186"/>
    </source>
</evidence>
<dbReference type="PROSITE" id="PS51186">
    <property type="entry name" value="GNAT"/>
    <property type="match status" value="1"/>
</dbReference>
<dbReference type="InterPro" id="IPR016181">
    <property type="entry name" value="Acyl_CoA_acyltransferase"/>
</dbReference>
<reference evidence="7 8" key="1">
    <citation type="submission" date="2019-06" db="EMBL/GenBank/DDBJ databases">
        <title>A novel bacterium of genus Marinomonas, isolated from coastal sand.</title>
        <authorList>
            <person name="Huang H."/>
            <person name="Mo K."/>
            <person name="Hu Y."/>
        </authorList>
    </citation>
    <scope>NUCLEOTIDE SEQUENCE [LARGE SCALE GENOMIC DNA]</scope>
    <source>
        <strain evidence="7 8">HB171799</strain>
    </source>
</reference>
<feature type="chain" id="PRO_5021352938" evidence="5">
    <location>
        <begin position="24"/>
        <end position="164"/>
    </location>
</feature>
<dbReference type="InterPro" id="IPR050680">
    <property type="entry name" value="YpeA/RimI_acetyltransf"/>
</dbReference>